<dbReference type="Pfam" id="PF13439">
    <property type="entry name" value="Glyco_transf_4"/>
    <property type="match status" value="1"/>
</dbReference>
<name>A0ABS4QJB6_9NOCA</name>
<evidence type="ECO:0000259" key="4">
    <source>
        <dbReference type="Pfam" id="PF13439"/>
    </source>
</evidence>
<keyword evidence="1" id="KW-0328">Glycosyltransferase</keyword>
<dbReference type="InterPro" id="IPR050194">
    <property type="entry name" value="Glycosyltransferase_grp1"/>
</dbReference>
<accession>A0ABS4QJB6</accession>
<evidence type="ECO:0000259" key="3">
    <source>
        <dbReference type="Pfam" id="PF00534"/>
    </source>
</evidence>
<feature type="domain" description="Glycosyltransferase subfamily 4-like N-terminal" evidence="4">
    <location>
        <begin position="23"/>
        <end position="195"/>
    </location>
</feature>
<sequence>MKIAMVAECASPLTELTGGTASGRSVSVAALAAALVRAGHEVTVYTRRQDPHTRCEVPAREGYRVVHVPAGPPTPLARDQILPHLGEFGTFLRKHWALRRPDVVHAHFWMSALAAELAARSHGLPVVVSFHGLGTVKRRFHGLADTSPRPRIRFERLIATRATQVLATCTDEVVELSRMGVPRFRISVVPGGVDLGTFTPDGGAATRRQPHRVLAVGRLVRRKGFDLAVRTLAELPDTELVIAGGAIGDDLDDDAETRRLRRLAVDYGVAERFRMLGPVSHSAMPRLYRSADVTLCTSWYEPFGLVPLEAMACGTPVVATAVGGMLDTVVDGVTGRLVAPPEPATLARAVRTLLDDPVQRRSWGAAGAERVRERYSWDRVAAQTVATYERATPIRSTPLHTAPMPAVATAR</sequence>
<dbReference type="Pfam" id="PF00534">
    <property type="entry name" value="Glycos_transf_1"/>
    <property type="match status" value="1"/>
</dbReference>
<protein>
    <submittedName>
        <fullName evidence="5">Glycosyltransferase involved in cell wall biosynthesis</fullName>
    </submittedName>
</protein>
<evidence type="ECO:0000313" key="5">
    <source>
        <dbReference type="EMBL" id="MBP2191683.1"/>
    </source>
</evidence>
<organism evidence="5 6">
    <name type="scientific">Nocardia goodfellowii</name>
    <dbReference type="NCBI Taxonomy" id="882446"/>
    <lineage>
        <taxon>Bacteria</taxon>
        <taxon>Bacillati</taxon>
        <taxon>Actinomycetota</taxon>
        <taxon>Actinomycetes</taxon>
        <taxon>Mycobacteriales</taxon>
        <taxon>Nocardiaceae</taxon>
        <taxon>Nocardia</taxon>
    </lineage>
</organism>
<keyword evidence="6" id="KW-1185">Reference proteome</keyword>
<dbReference type="SUPFAM" id="SSF53756">
    <property type="entry name" value="UDP-Glycosyltransferase/glycogen phosphorylase"/>
    <property type="match status" value="1"/>
</dbReference>
<dbReference type="Proteomes" id="UP001519325">
    <property type="component" value="Unassembled WGS sequence"/>
</dbReference>
<evidence type="ECO:0000313" key="6">
    <source>
        <dbReference type="Proteomes" id="UP001519325"/>
    </source>
</evidence>
<dbReference type="Gene3D" id="3.40.50.2000">
    <property type="entry name" value="Glycogen Phosphorylase B"/>
    <property type="match status" value="2"/>
</dbReference>
<dbReference type="RefSeq" id="WP_209893672.1">
    <property type="nucleotide sequence ID" value="NZ_JAGGMR010000001.1"/>
</dbReference>
<evidence type="ECO:0000256" key="1">
    <source>
        <dbReference type="ARBA" id="ARBA00022676"/>
    </source>
</evidence>
<reference evidence="5 6" key="1">
    <citation type="submission" date="2021-03" db="EMBL/GenBank/DDBJ databases">
        <title>Sequencing the genomes of 1000 actinobacteria strains.</title>
        <authorList>
            <person name="Klenk H.-P."/>
        </authorList>
    </citation>
    <scope>NUCLEOTIDE SEQUENCE [LARGE SCALE GENOMIC DNA]</scope>
    <source>
        <strain evidence="5 6">DSM 45516</strain>
    </source>
</reference>
<evidence type="ECO:0000256" key="2">
    <source>
        <dbReference type="ARBA" id="ARBA00022679"/>
    </source>
</evidence>
<proteinExistence type="predicted"/>
<dbReference type="InterPro" id="IPR028098">
    <property type="entry name" value="Glyco_trans_4-like_N"/>
</dbReference>
<dbReference type="InterPro" id="IPR001296">
    <property type="entry name" value="Glyco_trans_1"/>
</dbReference>
<keyword evidence="2" id="KW-0808">Transferase</keyword>
<dbReference type="PANTHER" id="PTHR45947">
    <property type="entry name" value="SULFOQUINOVOSYL TRANSFERASE SQD2"/>
    <property type="match status" value="1"/>
</dbReference>
<gene>
    <name evidence="5" type="ORF">BJ987_004584</name>
</gene>
<dbReference type="EMBL" id="JAGGMR010000001">
    <property type="protein sequence ID" value="MBP2191683.1"/>
    <property type="molecule type" value="Genomic_DNA"/>
</dbReference>
<comment type="caution">
    <text evidence="5">The sequence shown here is derived from an EMBL/GenBank/DDBJ whole genome shotgun (WGS) entry which is preliminary data.</text>
</comment>
<feature type="domain" description="Glycosyl transferase family 1" evidence="3">
    <location>
        <begin position="210"/>
        <end position="369"/>
    </location>
</feature>
<dbReference type="PANTHER" id="PTHR45947:SF3">
    <property type="entry name" value="SULFOQUINOVOSYL TRANSFERASE SQD2"/>
    <property type="match status" value="1"/>
</dbReference>